<accession>A0ABU0H897</accession>
<comment type="caution">
    <text evidence="1">The sequence shown here is derived from an EMBL/GenBank/DDBJ whole genome shotgun (WGS) entry which is preliminary data.</text>
</comment>
<dbReference type="Proteomes" id="UP001241603">
    <property type="component" value="Unassembled WGS sequence"/>
</dbReference>
<dbReference type="RefSeq" id="WP_266348917.1">
    <property type="nucleotide sequence ID" value="NZ_JAPKNG010000003.1"/>
</dbReference>
<proteinExistence type="predicted"/>
<organism evidence="1 2">
    <name type="scientific">Kaistia dalseonensis</name>
    <dbReference type="NCBI Taxonomy" id="410840"/>
    <lineage>
        <taxon>Bacteria</taxon>
        <taxon>Pseudomonadati</taxon>
        <taxon>Pseudomonadota</taxon>
        <taxon>Alphaproteobacteria</taxon>
        <taxon>Hyphomicrobiales</taxon>
        <taxon>Kaistiaceae</taxon>
        <taxon>Kaistia</taxon>
    </lineage>
</organism>
<evidence type="ECO:0000313" key="1">
    <source>
        <dbReference type="EMBL" id="MDQ0437995.1"/>
    </source>
</evidence>
<keyword evidence="2" id="KW-1185">Reference proteome</keyword>
<dbReference type="EMBL" id="JAUSVO010000003">
    <property type="protein sequence ID" value="MDQ0437995.1"/>
    <property type="molecule type" value="Genomic_DNA"/>
</dbReference>
<reference evidence="1 2" key="1">
    <citation type="submission" date="2023-07" db="EMBL/GenBank/DDBJ databases">
        <title>Genomic Encyclopedia of Type Strains, Phase IV (KMG-IV): sequencing the most valuable type-strain genomes for metagenomic binning, comparative biology and taxonomic classification.</title>
        <authorList>
            <person name="Goeker M."/>
        </authorList>
    </citation>
    <scope>NUCLEOTIDE SEQUENCE [LARGE SCALE GENOMIC DNA]</scope>
    <source>
        <strain evidence="1 2">B6-8</strain>
    </source>
</reference>
<sequence length="109" mass="12379">MMNNAERHNAVVGWVMDQLQAGQEIDIGEMSSRFPDITSDQIDAIMIDVRDRLAEWIAIERDEVKKLERIKTLMAGEHEDATVGEVAARKARLGDSLAIELLRQFEAER</sequence>
<name>A0ABU0H897_9HYPH</name>
<evidence type="ECO:0000313" key="2">
    <source>
        <dbReference type="Proteomes" id="UP001241603"/>
    </source>
</evidence>
<gene>
    <name evidence="1" type="ORF">QO014_002387</name>
</gene>
<protein>
    <submittedName>
        <fullName evidence="1">Nucleoid-associated protein YejK</fullName>
    </submittedName>
</protein>